<gene>
    <name evidence="5" type="ORF">H9761_03280</name>
</gene>
<organism evidence="5 6">
    <name type="scientific">Candidatus Eisenbergiella merdavium</name>
    <dbReference type="NCBI Taxonomy" id="2838551"/>
    <lineage>
        <taxon>Bacteria</taxon>
        <taxon>Bacillati</taxon>
        <taxon>Bacillota</taxon>
        <taxon>Clostridia</taxon>
        <taxon>Lachnospirales</taxon>
        <taxon>Lachnospiraceae</taxon>
        <taxon>Eisenbergiella</taxon>
    </lineage>
</organism>
<accession>A0A9D2SPL2</accession>
<dbReference type="Pfam" id="PF00005">
    <property type="entry name" value="ABC_tran"/>
    <property type="match status" value="1"/>
</dbReference>
<dbReference type="AlphaFoldDB" id="A0A9D2SPL2"/>
<evidence type="ECO:0000259" key="4">
    <source>
        <dbReference type="PROSITE" id="PS50893"/>
    </source>
</evidence>
<dbReference type="Proteomes" id="UP000823891">
    <property type="component" value="Unassembled WGS sequence"/>
</dbReference>
<name>A0A9D2SPL2_9FIRM</name>
<dbReference type="PANTHER" id="PTHR42711">
    <property type="entry name" value="ABC TRANSPORTER ATP-BINDING PROTEIN"/>
    <property type="match status" value="1"/>
</dbReference>
<dbReference type="PROSITE" id="PS00211">
    <property type="entry name" value="ABC_TRANSPORTER_1"/>
    <property type="match status" value="1"/>
</dbReference>
<dbReference type="GO" id="GO:0016887">
    <property type="term" value="F:ATP hydrolysis activity"/>
    <property type="evidence" value="ECO:0007669"/>
    <property type="project" value="InterPro"/>
</dbReference>
<proteinExistence type="predicted"/>
<sequence>MQLSKEFKVSRKEPGLRGTVKSLLFNEKIVKKAVENVSFQIENGEIVGFIGKNGAGKSTTIKMLTGILVPTSGTCYVNGIEPYRNRQKNAQDIGVVFGQRTQLWWDLPLVESFTVLKGIYQVSDFDYKNRMEFINDILGIREFESDPVRTLSLGQRMRADIAAAIIHNPKVLYLDEPTIGLDVVVKDKMRKAIRELNRNFGTTIILTTHDMTDIERLCRHIIIIDDGKIIFDDGLEILQEKGELTETVKQIFTGRKLDENDEN</sequence>
<dbReference type="InterPro" id="IPR050763">
    <property type="entry name" value="ABC_transporter_ATP-binding"/>
</dbReference>
<dbReference type="InterPro" id="IPR003439">
    <property type="entry name" value="ABC_transporter-like_ATP-bd"/>
</dbReference>
<comment type="caution">
    <text evidence="5">The sequence shown here is derived from an EMBL/GenBank/DDBJ whole genome shotgun (WGS) entry which is preliminary data.</text>
</comment>
<reference evidence="5" key="2">
    <citation type="submission" date="2021-04" db="EMBL/GenBank/DDBJ databases">
        <authorList>
            <person name="Gilroy R."/>
        </authorList>
    </citation>
    <scope>NUCLEOTIDE SEQUENCE</scope>
    <source>
        <strain evidence="5">USAMLcec2-132</strain>
    </source>
</reference>
<dbReference type="InterPro" id="IPR017871">
    <property type="entry name" value="ABC_transporter-like_CS"/>
</dbReference>
<dbReference type="SUPFAM" id="SSF52540">
    <property type="entry name" value="P-loop containing nucleoside triphosphate hydrolases"/>
    <property type="match status" value="1"/>
</dbReference>
<feature type="domain" description="ABC transporter" evidence="4">
    <location>
        <begin position="18"/>
        <end position="251"/>
    </location>
</feature>
<dbReference type="InterPro" id="IPR003593">
    <property type="entry name" value="AAA+_ATPase"/>
</dbReference>
<evidence type="ECO:0000256" key="2">
    <source>
        <dbReference type="ARBA" id="ARBA00022741"/>
    </source>
</evidence>
<dbReference type="InterPro" id="IPR027417">
    <property type="entry name" value="P-loop_NTPase"/>
</dbReference>
<evidence type="ECO:0000256" key="1">
    <source>
        <dbReference type="ARBA" id="ARBA00022448"/>
    </source>
</evidence>
<dbReference type="SMART" id="SM00382">
    <property type="entry name" value="AAA"/>
    <property type="match status" value="1"/>
</dbReference>
<evidence type="ECO:0000256" key="3">
    <source>
        <dbReference type="ARBA" id="ARBA00022840"/>
    </source>
</evidence>
<keyword evidence="3 5" id="KW-0067">ATP-binding</keyword>
<evidence type="ECO:0000313" key="5">
    <source>
        <dbReference type="EMBL" id="HJC22710.1"/>
    </source>
</evidence>
<dbReference type="PROSITE" id="PS50893">
    <property type="entry name" value="ABC_TRANSPORTER_2"/>
    <property type="match status" value="1"/>
</dbReference>
<dbReference type="EMBL" id="DWWS01000015">
    <property type="protein sequence ID" value="HJC22710.1"/>
    <property type="molecule type" value="Genomic_DNA"/>
</dbReference>
<keyword evidence="2" id="KW-0547">Nucleotide-binding</keyword>
<protein>
    <submittedName>
        <fullName evidence="5">ATP-binding cassette domain-containing protein</fullName>
    </submittedName>
</protein>
<keyword evidence="1" id="KW-0813">Transport</keyword>
<dbReference type="Gene3D" id="3.40.50.300">
    <property type="entry name" value="P-loop containing nucleotide triphosphate hydrolases"/>
    <property type="match status" value="1"/>
</dbReference>
<dbReference type="PANTHER" id="PTHR42711:SF1">
    <property type="entry name" value="ABC-TRANSPORT PROTEIN, ATP-BINDING COMPONENT"/>
    <property type="match status" value="1"/>
</dbReference>
<dbReference type="GO" id="GO:0005524">
    <property type="term" value="F:ATP binding"/>
    <property type="evidence" value="ECO:0007669"/>
    <property type="project" value="UniProtKB-KW"/>
</dbReference>
<reference evidence="5" key="1">
    <citation type="journal article" date="2021" name="PeerJ">
        <title>Extensive microbial diversity within the chicken gut microbiome revealed by metagenomics and culture.</title>
        <authorList>
            <person name="Gilroy R."/>
            <person name="Ravi A."/>
            <person name="Getino M."/>
            <person name="Pursley I."/>
            <person name="Horton D.L."/>
            <person name="Alikhan N.F."/>
            <person name="Baker D."/>
            <person name="Gharbi K."/>
            <person name="Hall N."/>
            <person name="Watson M."/>
            <person name="Adriaenssens E.M."/>
            <person name="Foster-Nyarko E."/>
            <person name="Jarju S."/>
            <person name="Secka A."/>
            <person name="Antonio M."/>
            <person name="Oren A."/>
            <person name="Chaudhuri R.R."/>
            <person name="La Ragione R."/>
            <person name="Hildebrand F."/>
            <person name="Pallen M.J."/>
        </authorList>
    </citation>
    <scope>NUCLEOTIDE SEQUENCE</scope>
    <source>
        <strain evidence="5">USAMLcec2-132</strain>
    </source>
</reference>
<evidence type="ECO:0000313" key="6">
    <source>
        <dbReference type="Proteomes" id="UP000823891"/>
    </source>
</evidence>